<evidence type="ECO:0000256" key="4">
    <source>
        <dbReference type="ARBA" id="ARBA00022989"/>
    </source>
</evidence>
<evidence type="ECO:0000259" key="7">
    <source>
        <dbReference type="Pfam" id="PF08334"/>
    </source>
</evidence>
<evidence type="ECO:0000256" key="5">
    <source>
        <dbReference type="ARBA" id="ARBA00023136"/>
    </source>
</evidence>
<feature type="transmembrane region" description="Helical" evidence="6">
    <location>
        <begin position="6"/>
        <end position="31"/>
    </location>
</feature>
<reference evidence="8 9" key="1">
    <citation type="journal article" date="2016" name="Nat. Commun.">
        <title>Thousands of microbial genomes shed light on interconnected biogeochemical processes in an aquifer system.</title>
        <authorList>
            <person name="Anantharaman K."/>
            <person name="Brown C.T."/>
            <person name="Hug L.A."/>
            <person name="Sharon I."/>
            <person name="Castelle C.J."/>
            <person name="Probst A.J."/>
            <person name="Thomas B.C."/>
            <person name="Singh A."/>
            <person name="Wilkins M.J."/>
            <person name="Karaoz U."/>
            <person name="Brodie E.L."/>
            <person name="Williams K.H."/>
            <person name="Hubbard S.S."/>
            <person name="Banfield J.F."/>
        </authorList>
    </citation>
    <scope>NUCLEOTIDE SEQUENCE [LARGE SCALE GENOMIC DNA]</scope>
</reference>
<sequence>MKKGFTLIELLVVSTIIITLIGIGSVSYVRALQTSRDSRRKTDLEQIRQALETYRSENGSYPTTATWKNSGVLYPTYLTTIPSDPKAGYLYGYIRTTATTYVLCAALEVTTTPISCGTGTCGTGTCSYAATNP</sequence>
<dbReference type="SUPFAM" id="SSF54523">
    <property type="entry name" value="Pili subunits"/>
    <property type="match status" value="1"/>
</dbReference>
<dbReference type="GO" id="GO:0016020">
    <property type="term" value="C:membrane"/>
    <property type="evidence" value="ECO:0007669"/>
    <property type="project" value="UniProtKB-SubCell"/>
</dbReference>
<evidence type="ECO:0000256" key="6">
    <source>
        <dbReference type="SAM" id="Phobius"/>
    </source>
</evidence>
<name>A0A1F5G0J0_9BACT</name>
<dbReference type="Gene3D" id="3.30.700.10">
    <property type="entry name" value="Glycoprotein, Type 4 Pilin"/>
    <property type="match status" value="1"/>
</dbReference>
<dbReference type="AlphaFoldDB" id="A0A1F5G0J0"/>
<evidence type="ECO:0000256" key="2">
    <source>
        <dbReference type="ARBA" id="ARBA00022481"/>
    </source>
</evidence>
<feature type="domain" description="Type II secretion system protein GspG C-terminal" evidence="7">
    <location>
        <begin position="30"/>
        <end position="65"/>
    </location>
</feature>
<dbReference type="PRINTS" id="PR00813">
    <property type="entry name" value="BCTERIALGSPG"/>
</dbReference>
<accession>A0A1F5G0J0</accession>
<comment type="subcellular location">
    <subcellularLocation>
        <location evidence="1">Membrane</location>
        <topology evidence="1">Single-pass membrane protein</topology>
    </subcellularLocation>
</comment>
<gene>
    <name evidence="8" type="ORF">A2618_03440</name>
</gene>
<dbReference type="InterPro" id="IPR013545">
    <property type="entry name" value="T2SS_protein-GspG_C"/>
</dbReference>
<keyword evidence="5 6" id="KW-0472">Membrane</keyword>
<dbReference type="PANTHER" id="PTHR30093:SF44">
    <property type="entry name" value="TYPE II SECRETION SYSTEM CORE PROTEIN G"/>
    <property type="match status" value="1"/>
</dbReference>
<dbReference type="Proteomes" id="UP000177921">
    <property type="component" value="Unassembled WGS sequence"/>
</dbReference>
<dbReference type="GO" id="GO:0015628">
    <property type="term" value="P:protein secretion by the type II secretion system"/>
    <property type="evidence" value="ECO:0007669"/>
    <property type="project" value="InterPro"/>
</dbReference>
<dbReference type="GO" id="GO:0015627">
    <property type="term" value="C:type II protein secretion system complex"/>
    <property type="evidence" value="ECO:0007669"/>
    <property type="project" value="InterPro"/>
</dbReference>
<dbReference type="Pfam" id="PF07963">
    <property type="entry name" value="N_methyl"/>
    <property type="match status" value="1"/>
</dbReference>
<keyword evidence="4 6" id="KW-1133">Transmembrane helix</keyword>
<dbReference type="InterPro" id="IPR012902">
    <property type="entry name" value="N_methyl_site"/>
</dbReference>
<comment type="caution">
    <text evidence="8">The sequence shown here is derived from an EMBL/GenBank/DDBJ whole genome shotgun (WGS) entry which is preliminary data.</text>
</comment>
<evidence type="ECO:0000313" key="8">
    <source>
        <dbReference type="EMBL" id="OGD85357.1"/>
    </source>
</evidence>
<proteinExistence type="predicted"/>
<keyword evidence="2" id="KW-0488">Methylation</keyword>
<dbReference type="Pfam" id="PF08334">
    <property type="entry name" value="T2SSG"/>
    <property type="match status" value="1"/>
</dbReference>
<evidence type="ECO:0000256" key="3">
    <source>
        <dbReference type="ARBA" id="ARBA00022692"/>
    </source>
</evidence>
<organism evidence="8 9">
    <name type="scientific">Candidatus Collierbacteria bacterium RIFOXYD1_FULL_46_26</name>
    <dbReference type="NCBI Taxonomy" id="1817732"/>
    <lineage>
        <taxon>Bacteria</taxon>
        <taxon>Candidatus Collieribacteriota</taxon>
    </lineage>
</organism>
<dbReference type="NCBIfam" id="TIGR02532">
    <property type="entry name" value="IV_pilin_GFxxxE"/>
    <property type="match status" value="1"/>
</dbReference>
<evidence type="ECO:0000313" key="9">
    <source>
        <dbReference type="Proteomes" id="UP000177921"/>
    </source>
</evidence>
<evidence type="ECO:0000256" key="1">
    <source>
        <dbReference type="ARBA" id="ARBA00004167"/>
    </source>
</evidence>
<keyword evidence="3 6" id="KW-0812">Transmembrane</keyword>
<dbReference type="EMBL" id="MFAR01000006">
    <property type="protein sequence ID" value="OGD85357.1"/>
    <property type="molecule type" value="Genomic_DNA"/>
</dbReference>
<protein>
    <recommendedName>
        <fullName evidence="7">Type II secretion system protein GspG C-terminal domain-containing protein</fullName>
    </recommendedName>
</protein>
<dbReference type="InterPro" id="IPR000983">
    <property type="entry name" value="Bac_GSPG_pilin"/>
</dbReference>
<dbReference type="PANTHER" id="PTHR30093">
    <property type="entry name" value="GENERAL SECRETION PATHWAY PROTEIN G"/>
    <property type="match status" value="1"/>
</dbReference>
<dbReference type="InterPro" id="IPR045584">
    <property type="entry name" value="Pilin-like"/>
</dbReference>